<dbReference type="RefSeq" id="WP_213373056.1">
    <property type="nucleotide sequence ID" value="NZ_BSFJ01000005.1"/>
</dbReference>
<protein>
    <recommendedName>
        <fullName evidence="3">DUF2793 domain-containing protein</fullName>
    </recommendedName>
</protein>
<name>A0A9W6J9F3_9HYPH</name>
<evidence type="ECO:0008006" key="3">
    <source>
        <dbReference type="Google" id="ProtNLM"/>
    </source>
</evidence>
<dbReference type="Proteomes" id="UP001143370">
    <property type="component" value="Unassembled WGS sequence"/>
</dbReference>
<sequence>MAEFYYAGTVSVSPAGTTVTGAGVVWSDVLAGDTLELVGQRVTVAAAPASPYTSLTLAAPWSGAAQADAAYVIRYDAPQRFTAAYMATQVRALVAKAGIIEAALPCYRVQAVGNAPPGAPVAGDMYALGAAPTGAWAGKAGNLAQWTGAGWQFTMPGVGWLAYVGGAGLYVFDAGWAAFPG</sequence>
<accession>A0A9W6J9F3</accession>
<dbReference type="InterPro" id="IPR021251">
    <property type="entry name" value="DUF2793"/>
</dbReference>
<dbReference type="Pfam" id="PF10983">
    <property type="entry name" value="DUF2793"/>
    <property type="match status" value="1"/>
</dbReference>
<evidence type="ECO:0000313" key="2">
    <source>
        <dbReference type="Proteomes" id="UP001143370"/>
    </source>
</evidence>
<reference evidence="1" key="1">
    <citation type="journal article" date="2014" name="Int. J. Syst. Evol. Microbiol.">
        <title>Complete genome sequence of Corynebacterium casei LMG S-19264T (=DSM 44701T), isolated from a smear-ripened cheese.</title>
        <authorList>
            <consortium name="US DOE Joint Genome Institute (JGI-PGF)"/>
            <person name="Walter F."/>
            <person name="Albersmeier A."/>
            <person name="Kalinowski J."/>
            <person name="Ruckert C."/>
        </authorList>
    </citation>
    <scope>NUCLEOTIDE SEQUENCE</scope>
    <source>
        <strain evidence="1">VKM B-2484</strain>
    </source>
</reference>
<reference evidence="1" key="2">
    <citation type="submission" date="2023-01" db="EMBL/GenBank/DDBJ databases">
        <authorList>
            <person name="Sun Q."/>
            <person name="Evtushenko L."/>
        </authorList>
    </citation>
    <scope>NUCLEOTIDE SEQUENCE</scope>
    <source>
        <strain evidence="1">VKM B-2484</strain>
    </source>
</reference>
<dbReference type="EMBL" id="BSFJ01000005">
    <property type="protein sequence ID" value="GLK71720.1"/>
    <property type="molecule type" value="Genomic_DNA"/>
</dbReference>
<evidence type="ECO:0000313" key="1">
    <source>
        <dbReference type="EMBL" id="GLK71720.1"/>
    </source>
</evidence>
<comment type="caution">
    <text evidence="1">The sequence shown here is derived from an EMBL/GenBank/DDBJ whole genome shotgun (WGS) entry which is preliminary data.</text>
</comment>
<dbReference type="AlphaFoldDB" id="A0A9W6J9F3"/>
<proteinExistence type="predicted"/>
<gene>
    <name evidence="1" type="ORF">GCM10017643_18350</name>
</gene>
<keyword evidence="2" id="KW-1185">Reference proteome</keyword>
<organism evidence="1 2">
    <name type="scientific">Ancylobacter dichloromethanicus</name>
    <dbReference type="NCBI Taxonomy" id="518825"/>
    <lineage>
        <taxon>Bacteria</taxon>
        <taxon>Pseudomonadati</taxon>
        <taxon>Pseudomonadota</taxon>
        <taxon>Alphaproteobacteria</taxon>
        <taxon>Hyphomicrobiales</taxon>
        <taxon>Xanthobacteraceae</taxon>
        <taxon>Ancylobacter</taxon>
    </lineage>
</organism>